<evidence type="ECO:0000256" key="5">
    <source>
        <dbReference type="SAM" id="MobiDB-lite"/>
    </source>
</evidence>
<keyword evidence="2 4" id="KW-0342">GTP-binding</keyword>
<feature type="region of interest" description="Disordered" evidence="5">
    <location>
        <begin position="542"/>
        <end position="578"/>
    </location>
</feature>
<dbReference type="GO" id="GO:0005525">
    <property type="term" value="F:GTP binding"/>
    <property type="evidence" value="ECO:0007669"/>
    <property type="project" value="UniProtKB-KW"/>
</dbReference>
<accession>A0A834LK30</accession>
<keyword evidence="1 4" id="KW-0547">Nucleotide-binding</keyword>
<dbReference type="Proteomes" id="UP000626092">
    <property type="component" value="Unassembled WGS sequence"/>
</dbReference>
<dbReference type="InterPro" id="IPR020850">
    <property type="entry name" value="GED_dom"/>
</dbReference>
<dbReference type="AlphaFoldDB" id="A0A834LK30"/>
<dbReference type="InterPro" id="IPR027417">
    <property type="entry name" value="P-loop_NTPase"/>
</dbReference>
<evidence type="ECO:0000256" key="4">
    <source>
        <dbReference type="RuleBase" id="RU003932"/>
    </source>
</evidence>
<dbReference type="GO" id="GO:0005874">
    <property type="term" value="C:microtubule"/>
    <property type="evidence" value="ECO:0007669"/>
    <property type="project" value="TreeGrafter"/>
</dbReference>
<dbReference type="GO" id="GO:0016020">
    <property type="term" value="C:membrane"/>
    <property type="evidence" value="ECO:0007669"/>
    <property type="project" value="TreeGrafter"/>
</dbReference>
<feature type="compositionally biased region" description="Low complexity" evidence="5">
    <location>
        <begin position="1"/>
        <end position="13"/>
    </location>
</feature>
<feature type="region of interest" description="Disordered" evidence="5">
    <location>
        <begin position="1"/>
        <end position="28"/>
    </location>
</feature>
<feature type="compositionally biased region" description="Basic and acidic residues" evidence="5">
    <location>
        <begin position="521"/>
        <end position="533"/>
    </location>
</feature>
<dbReference type="Pfam" id="PF01031">
    <property type="entry name" value="Dynamin_M"/>
    <property type="match status" value="1"/>
</dbReference>
<dbReference type="PANTHER" id="PTHR11566">
    <property type="entry name" value="DYNAMIN"/>
    <property type="match status" value="1"/>
</dbReference>
<dbReference type="PANTHER" id="PTHR11566:SF21">
    <property type="entry name" value="DYNAMIN RELATED PROTEIN 1, ISOFORM A"/>
    <property type="match status" value="1"/>
</dbReference>
<evidence type="ECO:0008006" key="10">
    <source>
        <dbReference type="Google" id="ProtNLM"/>
    </source>
</evidence>
<dbReference type="InterPro" id="IPR030381">
    <property type="entry name" value="G_DYNAMIN_dom"/>
</dbReference>
<dbReference type="InterPro" id="IPR019762">
    <property type="entry name" value="Dynamin_GTPase_CS"/>
</dbReference>
<dbReference type="InterPro" id="IPR022812">
    <property type="entry name" value="Dynamin"/>
</dbReference>
<evidence type="ECO:0000256" key="3">
    <source>
        <dbReference type="ARBA" id="ARBA00023175"/>
    </source>
</evidence>
<comment type="similarity">
    <text evidence="4">Belongs to the TRAFAC class dynamin-like GTPase superfamily. Dynamin/Fzo/YdjA family.</text>
</comment>
<evidence type="ECO:0000259" key="7">
    <source>
        <dbReference type="PROSITE" id="PS51718"/>
    </source>
</evidence>
<comment type="caution">
    <text evidence="8">The sequence shown here is derived from an EMBL/GenBank/DDBJ whole genome shotgun (WGS) entry which is preliminary data.</text>
</comment>
<feature type="region of interest" description="Disordered" evidence="5">
    <location>
        <begin position="514"/>
        <end position="533"/>
    </location>
</feature>
<dbReference type="PROSITE" id="PS51718">
    <property type="entry name" value="G_DYNAMIN_2"/>
    <property type="match status" value="1"/>
</dbReference>
<feature type="domain" description="Dynamin-type G" evidence="7">
    <location>
        <begin position="48"/>
        <end position="322"/>
    </location>
</feature>
<feature type="compositionally biased region" description="Pro residues" evidence="5">
    <location>
        <begin position="14"/>
        <end position="23"/>
    </location>
</feature>
<feature type="compositionally biased region" description="Polar residues" evidence="5">
    <location>
        <begin position="727"/>
        <end position="743"/>
    </location>
</feature>
<keyword evidence="9" id="KW-1185">Reference proteome</keyword>
<dbReference type="GO" id="GO:0008017">
    <property type="term" value="F:microtubule binding"/>
    <property type="evidence" value="ECO:0007669"/>
    <property type="project" value="TreeGrafter"/>
</dbReference>
<evidence type="ECO:0000313" key="9">
    <source>
        <dbReference type="Proteomes" id="UP000626092"/>
    </source>
</evidence>
<dbReference type="GO" id="GO:0005737">
    <property type="term" value="C:cytoplasm"/>
    <property type="evidence" value="ECO:0007669"/>
    <property type="project" value="TreeGrafter"/>
</dbReference>
<dbReference type="CDD" id="cd08771">
    <property type="entry name" value="DLP_1"/>
    <property type="match status" value="1"/>
</dbReference>
<feature type="compositionally biased region" description="Polar residues" evidence="5">
    <location>
        <begin position="765"/>
        <end position="778"/>
    </location>
</feature>
<sequence length="778" mass="86046">MAADEPLAPSSQPSSPPPSPNAPPLGSSVIPISNKLQDIFAQLGSRSTMELPQVAVVGSQSSGKSSVLESLVGRDFLPRGSDICTRRPLVLQLLQTNRNYSGGSLEEYGEFLHLPGKRFYDFAEIRKEIQAETEREAGGNKGVSDKQIRLKIYSPNVLDITLVDLPGITKVPVGDQPSDIEARIRTMIMSYIKLPSCLILAVTPANADLANSDALQIAGNADPDGHRTIGVITKDIMLNRSIKDALVAEEKFFRSHPVYSDIADRCGIPQLAKTLNQILVQHIKAILPGLKSRISAALVSVAKEHASYGEITESKACPILFTKAGQGALLLNILSKYSEALSSMIEGKNKEMSTSELSGGARIHYIFQSIYVKSLEEVDPCEGLTDDDIRTAIQNATGPKCALFVPVVPFEVLVRKQIARLLDPSLQCARFIYDELIKMSHLCMVNERQRFPVLRKRMDDVVGNFLRDGLQPSQTMIGHLIEMEMDYINTSHPKFIGGNKAMEIALQQIKSNSVAASTSQKDADPEKVPTTERSLKSRAFLSRSGNGIVPEQGARPDLHVEKTPSSGRVSMKENSTNMSFSEPVQSFEHAVSMIHLREPPTILRSSETRSDHEGMEIAVTKLLLKSYYDIVRKNIEDSVPKAIMHFLVNHTRRELHNVFIKKLYRDNLFEEMLQEPDEVAMKRKHTRETLRVLQQAFRTLDELPLEAETVERGYSLSTDPTGLPKSSWYSTSRGSTETYTTIPENHKSHKSSDSGELCSPFYPNADSNGIGHNSNLGL</sequence>
<name>A0A834LK30_RHOSS</name>
<dbReference type="SMART" id="SM00302">
    <property type="entry name" value="GED"/>
    <property type="match status" value="1"/>
</dbReference>
<feature type="compositionally biased region" description="Basic and acidic residues" evidence="5">
    <location>
        <begin position="744"/>
        <end position="753"/>
    </location>
</feature>
<dbReference type="SUPFAM" id="SSF52540">
    <property type="entry name" value="P-loop containing nucleoside triphosphate hydrolases"/>
    <property type="match status" value="1"/>
</dbReference>
<keyword evidence="3" id="KW-0505">Motor protein</keyword>
<evidence type="ECO:0000259" key="6">
    <source>
        <dbReference type="PROSITE" id="PS51388"/>
    </source>
</evidence>
<evidence type="ECO:0000256" key="1">
    <source>
        <dbReference type="ARBA" id="ARBA00022741"/>
    </source>
</evidence>
<evidence type="ECO:0000313" key="8">
    <source>
        <dbReference type="EMBL" id="KAF7142387.1"/>
    </source>
</evidence>
<gene>
    <name evidence="8" type="ORF">RHSIM_Rhsim05G0101000</name>
</gene>
<dbReference type="InterPro" id="IPR003130">
    <property type="entry name" value="GED"/>
</dbReference>
<protein>
    <recommendedName>
        <fullName evidence="10">Dynamin-related protein 3A</fullName>
    </recommendedName>
</protein>
<feature type="region of interest" description="Disordered" evidence="5">
    <location>
        <begin position="714"/>
        <end position="778"/>
    </location>
</feature>
<organism evidence="8 9">
    <name type="scientific">Rhododendron simsii</name>
    <name type="common">Sims's rhododendron</name>
    <dbReference type="NCBI Taxonomy" id="118357"/>
    <lineage>
        <taxon>Eukaryota</taxon>
        <taxon>Viridiplantae</taxon>
        <taxon>Streptophyta</taxon>
        <taxon>Embryophyta</taxon>
        <taxon>Tracheophyta</taxon>
        <taxon>Spermatophyta</taxon>
        <taxon>Magnoliopsida</taxon>
        <taxon>eudicotyledons</taxon>
        <taxon>Gunneridae</taxon>
        <taxon>Pentapetalae</taxon>
        <taxon>asterids</taxon>
        <taxon>Ericales</taxon>
        <taxon>Ericaceae</taxon>
        <taxon>Ericoideae</taxon>
        <taxon>Rhodoreae</taxon>
        <taxon>Rhododendron</taxon>
    </lineage>
</organism>
<dbReference type="PROSITE" id="PS00410">
    <property type="entry name" value="G_DYNAMIN_1"/>
    <property type="match status" value="1"/>
</dbReference>
<dbReference type="SMART" id="SM00053">
    <property type="entry name" value="DYNc"/>
    <property type="match status" value="1"/>
</dbReference>
<dbReference type="Gene3D" id="1.20.120.1240">
    <property type="entry name" value="Dynamin, middle domain"/>
    <property type="match status" value="1"/>
</dbReference>
<proteinExistence type="inferred from homology"/>
<evidence type="ECO:0000256" key="2">
    <source>
        <dbReference type="ARBA" id="ARBA00023134"/>
    </source>
</evidence>
<dbReference type="GO" id="GO:0003924">
    <property type="term" value="F:GTPase activity"/>
    <property type="evidence" value="ECO:0007669"/>
    <property type="project" value="InterPro"/>
</dbReference>
<feature type="compositionally biased region" description="Polar residues" evidence="5">
    <location>
        <begin position="563"/>
        <end position="578"/>
    </location>
</feature>
<dbReference type="PRINTS" id="PR00195">
    <property type="entry name" value="DYNAMIN"/>
</dbReference>
<feature type="domain" description="GED" evidence="6">
    <location>
        <begin position="617"/>
        <end position="708"/>
    </location>
</feature>
<dbReference type="InterPro" id="IPR000375">
    <property type="entry name" value="Dynamin_stalk"/>
</dbReference>
<dbReference type="PROSITE" id="PS51388">
    <property type="entry name" value="GED"/>
    <property type="match status" value="1"/>
</dbReference>
<reference evidence="8" key="1">
    <citation type="submission" date="2019-11" db="EMBL/GenBank/DDBJ databases">
        <authorList>
            <person name="Liu Y."/>
            <person name="Hou J."/>
            <person name="Li T.-Q."/>
            <person name="Guan C.-H."/>
            <person name="Wu X."/>
            <person name="Wu H.-Z."/>
            <person name="Ling F."/>
            <person name="Zhang R."/>
            <person name="Shi X.-G."/>
            <person name="Ren J.-P."/>
            <person name="Chen E.-F."/>
            <person name="Sun J.-M."/>
        </authorList>
    </citation>
    <scope>NUCLEOTIDE SEQUENCE</scope>
    <source>
        <strain evidence="8">Adult_tree_wgs_1</strain>
        <tissue evidence="8">Leaves</tissue>
    </source>
</reference>
<dbReference type="OrthoDB" id="5061070at2759"/>
<dbReference type="InterPro" id="IPR001401">
    <property type="entry name" value="Dynamin_GTPase"/>
</dbReference>
<dbReference type="FunFam" id="1.20.120.1240:FF:000018">
    <property type="entry name" value="Dynamin-related protein 3A"/>
    <property type="match status" value="1"/>
</dbReference>
<dbReference type="Pfam" id="PF02212">
    <property type="entry name" value="GED"/>
    <property type="match status" value="1"/>
</dbReference>
<dbReference type="EMBL" id="WJXA01000005">
    <property type="protein sequence ID" value="KAF7142387.1"/>
    <property type="molecule type" value="Genomic_DNA"/>
</dbReference>
<dbReference type="Gene3D" id="3.40.50.300">
    <property type="entry name" value="P-loop containing nucleotide triphosphate hydrolases"/>
    <property type="match status" value="1"/>
</dbReference>